<name>A0A9D4KAV9_DREPO</name>
<accession>A0A9D4KAV9</accession>
<evidence type="ECO:0000313" key="1">
    <source>
        <dbReference type="EMBL" id="KAH3835931.1"/>
    </source>
</evidence>
<comment type="caution">
    <text evidence="1">The sequence shown here is derived from an EMBL/GenBank/DDBJ whole genome shotgun (WGS) entry which is preliminary data.</text>
</comment>
<dbReference type="EMBL" id="JAIWYP010000004">
    <property type="protein sequence ID" value="KAH3835931.1"/>
    <property type="molecule type" value="Genomic_DNA"/>
</dbReference>
<gene>
    <name evidence="1" type="ORF">DPMN_109300</name>
</gene>
<dbReference type="Proteomes" id="UP000828390">
    <property type="component" value="Unassembled WGS sequence"/>
</dbReference>
<reference evidence="1" key="2">
    <citation type="submission" date="2020-11" db="EMBL/GenBank/DDBJ databases">
        <authorList>
            <person name="McCartney M.A."/>
            <person name="Auch B."/>
            <person name="Kono T."/>
            <person name="Mallez S."/>
            <person name="Becker A."/>
            <person name="Gohl D.M."/>
            <person name="Silverstein K.A.T."/>
            <person name="Koren S."/>
            <person name="Bechman K.B."/>
            <person name="Herman A."/>
            <person name="Abrahante J.E."/>
            <person name="Garbe J."/>
        </authorList>
    </citation>
    <scope>NUCLEOTIDE SEQUENCE</scope>
    <source>
        <strain evidence="1">Duluth1</strain>
        <tissue evidence="1">Whole animal</tissue>
    </source>
</reference>
<evidence type="ECO:0000313" key="2">
    <source>
        <dbReference type="Proteomes" id="UP000828390"/>
    </source>
</evidence>
<organism evidence="1 2">
    <name type="scientific">Dreissena polymorpha</name>
    <name type="common">Zebra mussel</name>
    <name type="synonym">Mytilus polymorpha</name>
    <dbReference type="NCBI Taxonomy" id="45954"/>
    <lineage>
        <taxon>Eukaryota</taxon>
        <taxon>Metazoa</taxon>
        <taxon>Spiralia</taxon>
        <taxon>Lophotrochozoa</taxon>
        <taxon>Mollusca</taxon>
        <taxon>Bivalvia</taxon>
        <taxon>Autobranchia</taxon>
        <taxon>Heteroconchia</taxon>
        <taxon>Euheterodonta</taxon>
        <taxon>Imparidentia</taxon>
        <taxon>Neoheterodontei</taxon>
        <taxon>Myida</taxon>
        <taxon>Dreissenoidea</taxon>
        <taxon>Dreissenidae</taxon>
        <taxon>Dreissena</taxon>
    </lineage>
</organism>
<protein>
    <submittedName>
        <fullName evidence="1">Uncharacterized protein</fullName>
    </submittedName>
</protein>
<proteinExistence type="predicted"/>
<keyword evidence="2" id="KW-1185">Reference proteome</keyword>
<dbReference type="AlphaFoldDB" id="A0A9D4KAV9"/>
<reference evidence="1" key="1">
    <citation type="journal article" date="2019" name="bioRxiv">
        <title>The Genome of the Zebra Mussel, Dreissena polymorpha: A Resource for Invasive Species Research.</title>
        <authorList>
            <person name="McCartney M.A."/>
            <person name="Auch B."/>
            <person name="Kono T."/>
            <person name="Mallez S."/>
            <person name="Zhang Y."/>
            <person name="Obille A."/>
            <person name="Becker A."/>
            <person name="Abrahante J.E."/>
            <person name="Garbe J."/>
            <person name="Badalamenti J.P."/>
            <person name="Herman A."/>
            <person name="Mangelson H."/>
            <person name="Liachko I."/>
            <person name="Sullivan S."/>
            <person name="Sone E.D."/>
            <person name="Koren S."/>
            <person name="Silverstein K.A.T."/>
            <person name="Beckman K.B."/>
            <person name="Gohl D.M."/>
        </authorList>
    </citation>
    <scope>NUCLEOTIDE SEQUENCE</scope>
    <source>
        <strain evidence="1">Duluth1</strain>
        <tissue evidence="1">Whole animal</tissue>
    </source>
</reference>
<sequence length="87" mass="9124">MCPDGLGTVGDCLRVPCRCPGGLGDSLAPFGSLLQVSKMILIPSQTVCESSAGAPTVWETVWHRQGVCRRFPDGLGTVTDCLGVSCR</sequence>